<name>A0ABQ2DG69_9MICC</name>
<sequence>MGIVQPENTSQNDVPVGEQPIRRDLNDPEATFEDLPFTPLLTEKQSKRANQTFKGMLLSVGFTIAVIIPLLLLNPANKEESFQHPVDLQAVASEVSGVADFKVFAPQVSGDEYANFARWKSNQIQDVSYWEFGLVMDETNFVYVRQSADANPTWIALVTDNAIPSDERVINGHNWEVRKKDQTVYMISNFKDSTLIISSDTGEEELMTVVQAAEAQGL</sequence>
<dbReference type="Proteomes" id="UP000606115">
    <property type="component" value="Unassembled WGS sequence"/>
</dbReference>
<organism evidence="3 4">
    <name type="scientific">Glutamicibacter ardleyensis</name>
    <dbReference type="NCBI Taxonomy" id="225894"/>
    <lineage>
        <taxon>Bacteria</taxon>
        <taxon>Bacillati</taxon>
        <taxon>Actinomycetota</taxon>
        <taxon>Actinomycetes</taxon>
        <taxon>Micrococcales</taxon>
        <taxon>Micrococcaceae</taxon>
        <taxon>Glutamicibacter</taxon>
    </lineage>
</organism>
<evidence type="ECO:0000313" key="4">
    <source>
        <dbReference type="Proteomes" id="UP000606115"/>
    </source>
</evidence>
<protein>
    <recommendedName>
        <fullName evidence="5">DUF4245 domain-containing protein</fullName>
    </recommendedName>
</protein>
<dbReference type="RefSeq" id="WP_170947875.1">
    <property type="nucleotide sequence ID" value="NZ_BMKX01000002.1"/>
</dbReference>
<gene>
    <name evidence="3" type="ORF">GCM10007173_11610</name>
</gene>
<evidence type="ECO:0008006" key="5">
    <source>
        <dbReference type="Google" id="ProtNLM"/>
    </source>
</evidence>
<keyword evidence="2" id="KW-0472">Membrane</keyword>
<reference evidence="4" key="1">
    <citation type="journal article" date="2019" name="Int. J. Syst. Evol. Microbiol.">
        <title>The Global Catalogue of Microorganisms (GCM) 10K type strain sequencing project: providing services to taxonomists for standard genome sequencing and annotation.</title>
        <authorList>
            <consortium name="The Broad Institute Genomics Platform"/>
            <consortium name="The Broad Institute Genome Sequencing Center for Infectious Disease"/>
            <person name="Wu L."/>
            <person name="Ma J."/>
        </authorList>
    </citation>
    <scope>NUCLEOTIDE SEQUENCE [LARGE SCALE GENOMIC DNA]</scope>
    <source>
        <strain evidence="4">CGMCC 1.3685</strain>
    </source>
</reference>
<evidence type="ECO:0000313" key="3">
    <source>
        <dbReference type="EMBL" id="GGJ54655.1"/>
    </source>
</evidence>
<comment type="caution">
    <text evidence="3">The sequence shown here is derived from an EMBL/GenBank/DDBJ whole genome shotgun (WGS) entry which is preliminary data.</text>
</comment>
<feature type="compositionally biased region" description="Polar residues" evidence="1">
    <location>
        <begin position="1"/>
        <end position="13"/>
    </location>
</feature>
<feature type="region of interest" description="Disordered" evidence="1">
    <location>
        <begin position="1"/>
        <end position="22"/>
    </location>
</feature>
<keyword evidence="2" id="KW-1133">Transmembrane helix</keyword>
<keyword evidence="4" id="KW-1185">Reference proteome</keyword>
<dbReference type="GeneID" id="303303545"/>
<dbReference type="InterPro" id="IPR025339">
    <property type="entry name" value="DUF4245"/>
</dbReference>
<proteinExistence type="predicted"/>
<evidence type="ECO:0000256" key="2">
    <source>
        <dbReference type="SAM" id="Phobius"/>
    </source>
</evidence>
<dbReference type="Pfam" id="PF14030">
    <property type="entry name" value="DUF4245"/>
    <property type="match status" value="1"/>
</dbReference>
<accession>A0ABQ2DG69</accession>
<keyword evidence="2" id="KW-0812">Transmembrane</keyword>
<evidence type="ECO:0000256" key="1">
    <source>
        <dbReference type="SAM" id="MobiDB-lite"/>
    </source>
</evidence>
<feature type="transmembrane region" description="Helical" evidence="2">
    <location>
        <begin position="55"/>
        <end position="73"/>
    </location>
</feature>
<dbReference type="EMBL" id="BMKX01000002">
    <property type="protein sequence ID" value="GGJ54655.1"/>
    <property type="molecule type" value="Genomic_DNA"/>
</dbReference>